<organism evidence="3 4">
    <name type="scientific">Pholiota conissans</name>
    <dbReference type="NCBI Taxonomy" id="109636"/>
    <lineage>
        <taxon>Eukaryota</taxon>
        <taxon>Fungi</taxon>
        <taxon>Dikarya</taxon>
        <taxon>Basidiomycota</taxon>
        <taxon>Agaricomycotina</taxon>
        <taxon>Agaricomycetes</taxon>
        <taxon>Agaricomycetidae</taxon>
        <taxon>Agaricales</taxon>
        <taxon>Agaricineae</taxon>
        <taxon>Strophariaceae</taxon>
        <taxon>Pholiota</taxon>
    </lineage>
</organism>
<evidence type="ECO:0000313" key="4">
    <source>
        <dbReference type="Proteomes" id="UP000807469"/>
    </source>
</evidence>
<sequence>MSVDPWRWNGEEAPGCLVIPSPLCEVSFFDRAKARTRSTHHAPKTPAGRPPKASPRMRQRSPGKGKKSPLRLKEHTPSSPTRDPQHAEKRIGLARGVTHDSSESNFPKSPLTKLAFQALGCGDGSEGPHAHPAAKPTGHEADSETEEDSQDPFSAKTKVLADVGQELDGGRVDPRPATKSMDQETDSETEEDSQPIIFKKQTPALTEQEPGNDAVDDCSANGCLSVDNQTFNAYVDTLQDLLDTLKGYQQCHAAALRRCEETKKSLEDEQQRCADLTKQVVELEAELSSSEHRAKEFRANLARLMANQD</sequence>
<gene>
    <name evidence="3" type="ORF">BDN70DRAFT_901052</name>
</gene>
<keyword evidence="1" id="KW-0175">Coiled coil</keyword>
<feature type="compositionally biased region" description="Basic residues" evidence="2">
    <location>
        <begin position="55"/>
        <end position="70"/>
    </location>
</feature>
<reference evidence="3" key="1">
    <citation type="submission" date="2020-11" db="EMBL/GenBank/DDBJ databases">
        <authorList>
            <consortium name="DOE Joint Genome Institute"/>
            <person name="Ahrendt S."/>
            <person name="Riley R."/>
            <person name="Andreopoulos W."/>
            <person name="Labutti K."/>
            <person name="Pangilinan J."/>
            <person name="Ruiz-Duenas F.J."/>
            <person name="Barrasa J.M."/>
            <person name="Sanchez-Garcia M."/>
            <person name="Camarero S."/>
            <person name="Miyauchi S."/>
            <person name="Serrano A."/>
            <person name="Linde D."/>
            <person name="Babiker R."/>
            <person name="Drula E."/>
            <person name="Ayuso-Fernandez I."/>
            <person name="Pacheco R."/>
            <person name="Padilla G."/>
            <person name="Ferreira P."/>
            <person name="Barriuso J."/>
            <person name="Kellner H."/>
            <person name="Castanera R."/>
            <person name="Alfaro M."/>
            <person name="Ramirez L."/>
            <person name="Pisabarro A.G."/>
            <person name="Kuo A."/>
            <person name="Tritt A."/>
            <person name="Lipzen A."/>
            <person name="He G."/>
            <person name="Yan M."/>
            <person name="Ng V."/>
            <person name="Cullen D."/>
            <person name="Martin F."/>
            <person name="Rosso M.-N."/>
            <person name="Henrissat B."/>
            <person name="Hibbett D."/>
            <person name="Martinez A.T."/>
            <person name="Grigoriev I.V."/>
        </authorList>
    </citation>
    <scope>NUCLEOTIDE SEQUENCE</scope>
    <source>
        <strain evidence="3">CIRM-BRFM 674</strain>
    </source>
</reference>
<dbReference type="Proteomes" id="UP000807469">
    <property type="component" value="Unassembled WGS sequence"/>
</dbReference>
<accession>A0A9P6CT63</accession>
<evidence type="ECO:0000256" key="2">
    <source>
        <dbReference type="SAM" id="MobiDB-lite"/>
    </source>
</evidence>
<evidence type="ECO:0000313" key="3">
    <source>
        <dbReference type="EMBL" id="KAF9471789.1"/>
    </source>
</evidence>
<proteinExistence type="predicted"/>
<feature type="compositionally biased region" description="Basic and acidic residues" evidence="2">
    <location>
        <begin position="83"/>
        <end position="102"/>
    </location>
</feature>
<dbReference type="AlphaFoldDB" id="A0A9P6CT63"/>
<keyword evidence="4" id="KW-1185">Reference proteome</keyword>
<protein>
    <submittedName>
        <fullName evidence="3">Uncharacterized protein</fullName>
    </submittedName>
</protein>
<dbReference type="EMBL" id="MU155621">
    <property type="protein sequence ID" value="KAF9471789.1"/>
    <property type="molecule type" value="Genomic_DNA"/>
</dbReference>
<feature type="compositionally biased region" description="Acidic residues" evidence="2">
    <location>
        <begin position="183"/>
        <end position="193"/>
    </location>
</feature>
<comment type="caution">
    <text evidence="3">The sequence shown here is derived from an EMBL/GenBank/DDBJ whole genome shotgun (WGS) entry which is preliminary data.</text>
</comment>
<feature type="region of interest" description="Disordered" evidence="2">
    <location>
        <begin position="34"/>
        <end position="213"/>
    </location>
</feature>
<dbReference type="Gene3D" id="1.20.5.4090">
    <property type="match status" value="1"/>
</dbReference>
<feature type="coiled-coil region" evidence="1">
    <location>
        <begin position="252"/>
        <end position="307"/>
    </location>
</feature>
<name>A0A9P6CT63_9AGAR</name>
<feature type="compositionally biased region" description="Basic residues" evidence="2">
    <location>
        <begin position="34"/>
        <end position="43"/>
    </location>
</feature>
<evidence type="ECO:0000256" key="1">
    <source>
        <dbReference type="SAM" id="Coils"/>
    </source>
</evidence>